<dbReference type="Proteomes" id="UP000221101">
    <property type="component" value="Unassembled WGS sequence"/>
</dbReference>
<evidence type="ECO:0000313" key="2">
    <source>
        <dbReference type="Proteomes" id="UP000221101"/>
    </source>
</evidence>
<proteinExistence type="predicted"/>
<dbReference type="AlphaFoldDB" id="A0A2D0LA86"/>
<accession>A0A2D0LA86</accession>
<comment type="caution">
    <text evidence="1">The sequence shown here is derived from an EMBL/GenBank/DDBJ whole genome shotgun (WGS) entry which is preliminary data.</text>
</comment>
<gene>
    <name evidence="1" type="ORF">Xkoz_02469</name>
</gene>
<protein>
    <recommendedName>
        <fullName evidence="3">Lipoprotein</fullName>
    </recommendedName>
</protein>
<evidence type="ECO:0000313" key="1">
    <source>
        <dbReference type="EMBL" id="PHM72515.1"/>
    </source>
</evidence>
<dbReference type="EMBL" id="NJCX01000016">
    <property type="protein sequence ID" value="PHM72515.1"/>
    <property type="molecule type" value="Genomic_DNA"/>
</dbReference>
<sequence length="261" mass="30686">MNKMKFIFITTITPFLSGCGEIIDSQIDKHFPINPQYDGQSIIISSIPPHNTEPRIFAEYLSSKCTTIQLDSDFFPSGKKYRKREIEWDIKINKNDKLETKIPINGRGWCNWELSKIIIGLSYNEKKFTYKNIKINTGDTLTVHIKNIDDEKNNKTEQNKLNNTINYTSTLYPIYKELEGEYTRVFFIKPNGEREPIISLSKKMNGYIYYNPKLDETKVTKIIIPATKEPARVEYPDGRIELNRDYIDYWKINNTSQWEKK</sequence>
<name>A0A2D0LA86_9GAMM</name>
<dbReference type="PROSITE" id="PS51257">
    <property type="entry name" value="PROKAR_LIPOPROTEIN"/>
    <property type="match status" value="1"/>
</dbReference>
<reference evidence="1 2" key="1">
    <citation type="journal article" date="2017" name="Nat. Microbiol.">
        <title>Natural product diversity associated with the nematode symbionts Photorhabdus and Xenorhabdus.</title>
        <authorList>
            <person name="Tobias N.J."/>
            <person name="Wolff H."/>
            <person name="Djahanschiri B."/>
            <person name="Grundmann F."/>
            <person name="Kronenwerth M."/>
            <person name="Shi Y.M."/>
            <person name="Simonyi S."/>
            <person name="Grun P."/>
            <person name="Shapiro-Ilan D."/>
            <person name="Pidot S.J."/>
            <person name="Stinear T.P."/>
            <person name="Ebersberger I."/>
            <person name="Bode H.B."/>
        </authorList>
    </citation>
    <scope>NUCLEOTIDE SEQUENCE [LARGE SCALE GENOMIC DNA]</scope>
    <source>
        <strain evidence="1 2">DSM 17907</strain>
    </source>
</reference>
<dbReference type="RefSeq" id="WP_099142440.1">
    <property type="nucleotide sequence ID" value="NZ_CAWNOR010000049.1"/>
</dbReference>
<keyword evidence="2" id="KW-1185">Reference proteome</keyword>
<evidence type="ECO:0008006" key="3">
    <source>
        <dbReference type="Google" id="ProtNLM"/>
    </source>
</evidence>
<organism evidence="1 2">
    <name type="scientific">Xenorhabdus kozodoii</name>
    <dbReference type="NCBI Taxonomy" id="351676"/>
    <lineage>
        <taxon>Bacteria</taxon>
        <taxon>Pseudomonadati</taxon>
        <taxon>Pseudomonadota</taxon>
        <taxon>Gammaproteobacteria</taxon>
        <taxon>Enterobacterales</taxon>
        <taxon>Morganellaceae</taxon>
        <taxon>Xenorhabdus</taxon>
    </lineage>
</organism>
<dbReference type="OrthoDB" id="6460503at2"/>